<dbReference type="EMBL" id="JAIWJX010000003">
    <property type="protein sequence ID" value="MCK6259385.1"/>
    <property type="molecule type" value="Genomic_DNA"/>
</dbReference>
<dbReference type="RefSeq" id="WP_248254756.1">
    <property type="nucleotide sequence ID" value="NZ_JAIWJX010000003.1"/>
</dbReference>
<keyword evidence="3" id="KW-1185">Reference proteome</keyword>
<evidence type="ECO:0000313" key="2">
    <source>
        <dbReference type="EMBL" id="MCK6259385.1"/>
    </source>
</evidence>
<evidence type="ECO:0000313" key="3">
    <source>
        <dbReference type="Proteomes" id="UP001139011"/>
    </source>
</evidence>
<comment type="caution">
    <text evidence="2">The sequence shown here is derived from an EMBL/GenBank/DDBJ whole genome shotgun (WGS) entry which is preliminary data.</text>
</comment>
<feature type="compositionally biased region" description="Basic and acidic residues" evidence="1">
    <location>
        <begin position="95"/>
        <end position="105"/>
    </location>
</feature>
<protein>
    <submittedName>
        <fullName evidence="2">Uncharacterized protein</fullName>
    </submittedName>
</protein>
<sequence>VKGGTSPREGERKRIKEKELKEKELKNLSIKEQLKNFVQTNNLTGLEKQRLIDRLTNYPPKVNFLSYASKTLDSIRKEIAEEEKQQKKSATLPEWLKEDEKKEEAAATDQSQEEEANKKWLEELLKEGF</sequence>
<dbReference type="AlphaFoldDB" id="A0A9X1XGB7"/>
<proteinExistence type="predicted"/>
<gene>
    <name evidence="2" type="ORF">LCY76_22700</name>
</gene>
<reference evidence="2" key="1">
    <citation type="submission" date="2021-09" db="EMBL/GenBank/DDBJ databases">
        <title>Genome analysis of Fictibacillus sp. KIGAM418 isolated from marine sediment.</title>
        <authorList>
            <person name="Seo M.-J."/>
            <person name="Cho E.-S."/>
            <person name="Hwang C.Y."/>
        </authorList>
    </citation>
    <scope>NUCLEOTIDE SEQUENCE</scope>
    <source>
        <strain evidence="2">KIGAM418</strain>
    </source>
</reference>
<feature type="region of interest" description="Disordered" evidence="1">
    <location>
        <begin position="82"/>
        <end position="117"/>
    </location>
</feature>
<feature type="non-terminal residue" evidence="2">
    <location>
        <position position="1"/>
    </location>
</feature>
<dbReference type="Proteomes" id="UP001139011">
    <property type="component" value="Unassembled WGS sequence"/>
</dbReference>
<accession>A0A9X1XGB7</accession>
<name>A0A9X1XGB7_9BACL</name>
<organism evidence="2 3">
    <name type="scientific">Fictibacillus marinisediminis</name>
    <dbReference type="NCBI Taxonomy" id="2878389"/>
    <lineage>
        <taxon>Bacteria</taxon>
        <taxon>Bacillati</taxon>
        <taxon>Bacillota</taxon>
        <taxon>Bacilli</taxon>
        <taxon>Bacillales</taxon>
        <taxon>Fictibacillaceae</taxon>
        <taxon>Fictibacillus</taxon>
    </lineage>
</organism>
<evidence type="ECO:0000256" key="1">
    <source>
        <dbReference type="SAM" id="MobiDB-lite"/>
    </source>
</evidence>